<gene>
    <name evidence="1" type="ORF">V2J94_41495</name>
</gene>
<keyword evidence="2" id="KW-1185">Reference proteome</keyword>
<comment type="caution">
    <text evidence="1">The sequence shown here is derived from an EMBL/GenBank/DDBJ whole genome shotgun (WGS) entry which is preliminary data.</text>
</comment>
<name>A0ABU7QC88_9ACTN</name>
<organism evidence="1 2">
    <name type="scientific">Streptomyces asiaticus subsp. ignotus</name>
    <dbReference type="NCBI Taxonomy" id="3098222"/>
    <lineage>
        <taxon>Bacteria</taxon>
        <taxon>Bacillati</taxon>
        <taxon>Actinomycetota</taxon>
        <taxon>Actinomycetes</taxon>
        <taxon>Kitasatosporales</taxon>
        <taxon>Streptomycetaceae</taxon>
        <taxon>Streptomyces</taxon>
        <taxon>Streptomyces violaceusniger group</taxon>
    </lineage>
</organism>
<evidence type="ECO:0000313" key="1">
    <source>
        <dbReference type="EMBL" id="MEE4598246.1"/>
    </source>
</evidence>
<evidence type="ECO:0000313" key="2">
    <source>
        <dbReference type="Proteomes" id="UP001354709"/>
    </source>
</evidence>
<sequence>MTDEGGPDMVSFREVARRVVAEQIAPSMTHQRVSQLAKDDPDFPPVVTIGRSKAIDWKLGRPYFKAKAEAAAQRDSRRRMPSAE</sequence>
<dbReference type="EMBL" id="JAZBJO010000045">
    <property type="protein sequence ID" value="MEE4598246.1"/>
    <property type="molecule type" value="Genomic_DNA"/>
</dbReference>
<protein>
    <submittedName>
        <fullName evidence="1">Uncharacterized protein</fullName>
    </submittedName>
</protein>
<proteinExistence type="predicted"/>
<dbReference type="Proteomes" id="UP001354709">
    <property type="component" value="Unassembled WGS sequence"/>
</dbReference>
<accession>A0ABU7QC88</accession>
<dbReference type="RefSeq" id="WP_330815471.1">
    <property type="nucleotide sequence ID" value="NZ_JAZBJO010000045.1"/>
</dbReference>
<reference evidence="1 2" key="1">
    <citation type="submission" date="2023-11" db="EMBL/GenBank/DDBJ databases">
        <title>30 novel species of actinomycetes from the DSMZ collection.</title>
        <authorList>
            <person name="Nouioui I."/>
        </authorList>
    </citation>
    <scope>NUCLEOTIDE SEQUENCE [LARGE SCALE GENOMIC DNA]</scope>
    <source>
        <strain evidence="1 2">DSM 41524</strain>
    </source>
</reference>